<reference evidence="1 2" key="1">
    <citation type="submission" date="2013-12" db="EMBL/GenBank/DDBJ databases">
        <title>Complete genome sequence of Rhizobium etli bv. mimosae IE4771.</title>
        <authorList>
            <person name="Bustos P."/>
            <person name="Santamaria R.I."/>
            <person name="Lozano L."/>
            <person name="Ormeno-Orrillo E."/>
            <person name="Rogel M.A."/>
            <person name="Romero D."/>
            <person name="Cevallos M.A."/>
            <person name="Martinez-Romero E."/>
            <person name="Gonzalez V."/>
        </authorList>
    </citation>
    <scope>NUCLEOTIDE SEQUENCE [LARGE SCALE GENOMIC DNA]</scope>
    <source>
        <strain evidence="1 2">IE4771</strain>
    </source>
</reference>
<dbReference type="AlphaFoldDB" id="A0A060I3X5"/>
<evidence type="ECO:0000313" key="1">
    <source>
        <dbReference type="EMBL" id="AIC26181.1"/>
    </source>
</evidence>
<dbReference type="RefSeq" id="WP_038687353.1">
    <property type="nucleotide sequence ID" value="NZ_CP006986.1"/>
</dbReference>
<accession>A0A060I3X5</accession>
<evidence type="ECO:0000313" key="2">
    <source>
        <dbReference type="Proteomes" id="UP000027180"/>
    </source>
</evidence>
<dbReference type="KEGG" id="rei:IE4771_CH01028"/>
<dbReference type="EMBL" id="CP006986">
    <property type="protein sequence ID" value="AIC26181.1"/>
    <property type="molecule type" value="Genomic_DNA"/>
</dbReference>
<organism evidence="1 2">
    <name type="scientific">Rhizobium etli bv. mimosae str. IE4771</name>
    <dbReference type="NCBI Taxonomy" id="1432050"/>
    <lineage>
        <taxon>Bacteria</taxon>
        <taxon>Pseudomonadati</taxon>
        <taxon>Pseudomonadota</taxon>
        <taxon>Alphaproteobacteria</taxon>
        <taxon>Hyphomicrobiales</taxon>
        <taxon>Rhizobiaceae</taxon>
        <taxon>Rhizobium/Agrobacterium group</taxon>
        <taxon>Rhizobium</taxon>
    </lineage>
</organism>
<dbReference type="HOGENOM" id="CLU_2809436_0_0_5"/>
<protein>
    <submittedName>
        <fullName evidence="1">Uncharacterized protein</fullName>
    </submittedName>
</protein>
<gene>
    <name evidence="1" type="ORF">IE4771_CH01028</name>
</gene>
<sequence>MIYRWKKFGRAGPGPALPETGKRLASGHTIAVILLKLPASGGEKCIKTARTQSIFVCAADIDHRKPS</sequence>
<proteinExistence type="predicted"/>
<name>A0A060I3X5_RHIET</name>
<dbReference type="Proteomes" id="UP000027180">
    <property type="component" value="Chromosome"/>
</dbReference>